<dbReference type="InterPro" id="IPR027235">
    <property type="entry name" value="PFD2"/>
</dbReference>
<dbReference type="CDD" id="cd23163">
    <property type="entry name" value="Prefoldin_2"/>
    <property type="match status" value="1"/>
</dbReference>
<comment type="function">
    <text evidence="4">Binds specifically to cytosolic chaperonin (c-CPN) and transfers target proteins to it. Binds to nascent polypeptide chain and promotes folding in an environment in which there are many competing pathways for nonnative proteins.</text>
</comment>
<keyword evidence="7" id="KW-1185">Reference proteome</keyword>
<evidence type="ECO:0000313" key="6">
    <source>
        <dbReference type="EMBL" id="KAK7872096.1"/>
    </source>
</evidence>
<evidence type="ECO:0000256" key="4">
    <source>
        <dbReference type="ARBA" id="ARBA00024667"/>
    </source>
</evidence>
<gene>
    <name evidence="6" type="ORF">R5R35_004578</name>
</gene>
<dbReference type="AlphaFoldDB" id="A0AAN9W0C3"/>
<dbReference type="FunFam" id="1.10.287.370:FF:000002">
    <property type="entry name" value="Prefoldin subunit 2"/>
    <property type="match status" value="1"/>
</dbReference>
<dbReference type="InterPro" id="IPR009053">
    <property type="entry name" value="Prefoldin"/>
</dbReference>
<dbReference type="Proteomes" id="UP001378592">
    <property type="component" value="Unassembled WGS sequence"/>
</dbReference>
<comment type="subunit">
    <text evidence="2">Heterohexamer of two PFD-alpha type and four PFD-beta type subunits.</text>
</comment>
<comment type="similarity">
    <text evidence="1">Belongs to the prefoldin subunit beta family.</text>
</comment>
<evidence type="ECO:0000256" key="3">
    <source>
        <dbReference type="ARBA" id="ARBA00023186"/>
    </source>
</evidence>
<name>A0AAN9W0C3_9ORTH</name>
<organism evidence="6 7">
    <name type="scientific">Gryllus longicercus</name>
    <dbReference type="NCBI Taxonomy" id="2509291"/>
    <lineage>
        <taxon>Eukaryota</taxon>
        <taxon>Metazoa</taxon>
        <taxon>Ecdysozoa</taxon>
        <taxon>Arthropoda</taxon>
        <taxon>Hexapoda</taxon>
        <taxon>Insecta</taxon>
        <taxon>Pterygota</taxon>
        <taxon>Neoptera</taxon>
        <taxon>Polyneoptera</taxon>
        <taxon>Orthoptera</taxon>
        <taxon>Ensifera</taxon>
        <taxon>Gryllidea</taxon>
        <taxon>Grylloidea</taxon>
        <taxon>Gryllidae</taxon>
        <taxon>Gryllinae</taxon>
        <taxon>Gryllus</taxon>
    </lineage>
</organism>
<dbReference type="SUPFAM" id="SSF46579">
    <property type="entry name" value="Prefoldin"/>
    <property type="match status" value="1"/>
</dbReference>
<evidence type="ECO:0008006" key="8">
    <source>
        <dbReference type="Google" id="ProtNLM"/>
    </source>
</evidence>
<dbReference type="InterPro" id="IPR002777">
    <property type="entry name" value="PFD_beta-like"/>
</dbReference>
<evidence type="ECO:0000256" key="5">
    <source>
        <dbReference type="SAM" id="Coils"/>
    </source>
</evidence>
<dbReference type="Gene3D" id="1.10.287.370">
    <property type="match status" value="1"/>
</dbReference>
<feature type="coiled-coil region" evidence="5">
    <location>
        <begin position="22"/>
        <end position="56"/>
    </location>
</feature>
<dbReference type="Pfam" id="PF01920">
    <property type="entry name" value="Prefoldin_2"/>
    <property type="match status" value="1"/>
</dbReference>
<protein>
    <recommendedName>
        <fullName evidence="8">Prefoldin subunit</fullName>
    </recommendedName>
</protein>
<dbReference type="GO" id="GO:0016272">
    <property type="term" value="C:prefoldin complex"/>
    <property type="evidence" value="ECO:0007669"/>
    <property type="project" value="InterPro"/>
</dbReference>
<evidence type="ECO:0000256" key="1">
    <source>
        <dbReference type="ARBA" id="ARBA00008045"/>
    </source>
</evidence>
<keyword evidence="3" id="KW-0143">Chaperone</keyword>
<dbReference type="EMBL" id="JAZDUA010000030">
    <property type="protein sequence ID" value="KAK7872096.1"/>
    <property type="molecule type" value="Genomic_DNA"/>
</dbReference>
<dbReference type="PANTHER" id="PTHR13303">
    <property type="entry name" value="PREFOLDIN SUBUNIT 2"/>
    <property type="match status" value="1"/>
</dbReference>
<proteinExistence type="inferred from homology"/>
<reference evidence="6 7" key="1">
    <citation type="submission" date="2024-03" db="EMBL/GenBank/DDBJ databases">
        <title>The genome assembly and annotation of the cricket Gryllus longicercus Weissman &amp; Gray.</title>
        <authorList>
            <person name="Szrajer S."/>
            <person name="Gray D."/>
            <person name="Ylla G."/>
        </authorList>
    </citation>
    <scope>NUCLEOTIDE SEQUENCE [LARGE SCALE GENOMIC DNA]</scope>
    <source>
        <strain evidence="6">DAG 2021-001</strain>
        <tissue evidence="6">Whole body minus gut</tissue>
    </source>
</reference>
<evidence type="ECO:0000256" key="2">
    <source>
        <dbReference type="ARBA" id="ARBA00011695"/>
    </source>
</evidence>
<comment type="caution">
    <text evidence="6">The sequence shown here is derived from an EMBL/GenBank/DDBJ whole genome shotgun (WGS) entry which is preliminary data.</text>
</comment>
<evidence type="ECO:0000313" key="7">
    <source>
        <dbReference type="Proteomes" id="UP001378592"/>
    </source>
</evidence>
<sequence length="140" mass="16618">MESSGKQQSSSVKTPEQVTTEFKLLKAEYQRLAKKLTEVEMELNEHKVVIEHLKQIENDRKCFRMIDGYLCEMTVKDVLPALEDEKRQKENFIVTVTRHLTEKEREIHEFREKYKNVRERDIQISASALNKEPIRKIIVT</sequence>
<accession>A0AAN9W0C3</accession>
<keyword evidence="5" id="KW-0175">Coiled coil</keyword>
<dbReference type="GO" id="GO:0006457">
    <property type="term" value="P:protein folding"/>
    <property type="evidence" value="ECO:0007669"/>
    <property type="project" value="InterPro"/>
</dbReference>
<dbReference type="GO" id="GO:0051082">
    <property type="term" value="F:unfolded protein binding"/>
    <property type="evidence" value="ECO:0007669"/>
    <property type="project" value="InterPro"/>
</dbReference>